<keyword evidence="2" id="KW-0812">Transmembrane</keyword>
<accession>A0A1G4I5N8</accession>
<evidence type="ECO:0000256" key="3">
    <source>
        <dbReference type="SAM" id="SignalP"/>
    </source>
</evidence>
<keyword evidence="2" id="KW-0472">Membrane</keyword>
<keyword evidence="2" id="KW-1133">Transmembrane helix</keyword>
<evidence type="ECO:0000256" key="1">
    <source>
        <dbReference type="SAM" id="MobiDB-lite"/>
    </source>
</evidence>
<reference evidence="4" key="1">
    <citation type="submission" date="2016-09" db="EMBL/GenBank/DDBJ databases">
        <authorList>
            <person name="Hebert L."/>
            <person name="Moumen B."/>
        </authorList>
    </citation>
    <scope>NUCLEOTIDE SEQUENCE [LARGE SCALE GENOMIC DNA]</scope>
    <source>
        <strain evidence="4">OVI</strain>
    </source>
</reference>
<evidence type="ECO:0000256" key="2">
    <source>
        <dbReference type="SAM" id="Phobius"/>
    </source>
</evidence>
<dbReference type="AlphaFoldDB" id="A0A1G4I5N8"/>
<feature type="region of interest" description="Disordered" evidence="1">
    <location>
        <begin position="177"/>
        <end position="205"/>
    </location>
</feature>
<feature type="compositionally biased region" description="Polar residues" evidence="1">
    <location>
        <begin position="183"/>
        <end position="199"/>
    </location>
</feature>
<keyword evidence="3" id="KW-0732">Signal</keyword>
<dbReference type="EMBL" id="CZPT02000681">
    <property type="protein sequence ID" value="SCU67084.1"/>
    <property type="molecule type" value="Genomic_DNA"/>
</dbReference>
<feature type="signal peptide" evidence="3">
    <location>
        <begin position="1"/>
        <end position="18"/>
    </location>
</feature>
<dbReference type="RefSeq" id="XP_067078446.1">
    <property type="nucleotide sequence ID" value="XM_067222345.1"/>
</dbReference>
<sequence length="205" mass="22642">MRRSVCLLLLSLVMHANGNFFGISLENRCQPLSSLKGVNRAILNKSGEEYKESDELFCERGAPEQFKCNCGVATTCLSKKDPWGNNIGVCGCCPPWLFLFYTFFTIIVGFAIASAFYICCCRGKWWFDGYPKAIIPAFSRRGPGTVVPAAVPLPPTLFRGYRTTDFVNDTAATRPVVDGESAGTRTQREGASSLWNNDQIVDDEP</sequence>
<organism evidence="4 5">
    <name type="scientific">Trypanosoma equiperdum</name>
    <dbReference type="NCBI Taxonomy" id="5694"/>
    <lineage>
        <taxon>Eukaryota</taxon>
        <taxon>Discoba</taxon>
        <taxon>Euglenozoa</taxon>
        <taxon>Kinetoplastea</taxon>
        <taxon>Metakinetoplastina</taxon>
        <taxon>Trypanosomatida</taxon>
        <taxon>Trypanosomatidae</taxon>
        <taxon>Trypanosoma</taxon>
    </lineage>
</organism>
<evidence type="ECO:0000313" key="5">
    <source>
        <dbReference type="Proteomes" id="UP000195570"/>
    </source>
</evidence>
<keyword evidence="5" id="KW-1185">Reference proteome</keyword>
<evidence type="ECO:0000313" key="4">
    <source>
        <dbReference type="EMBL" id="SCU67084.1"/>
    </source>
</evidence>
<gene>
    <name evidence="4" type="ORF">TEOVI_000467100</name>
</gene>
<feature type="chain" id="PRO_5009235373" evidence="3">
    <location>
        <begin position="19"/>
        <end position="205"/>
    </location>
</feature>
<dbReference type="GeneID" id="92378611"/>
<dbReference type="Proteomes" id="UP000195570">
    <property type="component" value="Unassembled WGS sequence"/>
</dbReference>
<name>A0A1G4I5N8_TRYEQ</name>
<protein>
    <submittedName>
        <fullName evidence="4">Enriched in surface-labeled proteome protein 11</fullName>
    </submittedName>
</protein>
<comment type="caution">
    <text evidence="4">The sequence shown here is derived from an EMBL/GenBank/DDBJ whole genome shotgun (WGS) entry which is preliminary data.</text>
</comment>
<dbReference type="VEuPathDB" id="TriTrypDB:TEOVI_000467100"/>
<proteinExistence type="predicted"/>
<feature type="transmembrane region" description="Helical" evidence="2">
    <location>
        <begin position="96"/>
        <end position="118"/>
    </location>
</feature>